<dbReference type="GO" id="GO:0006355">
    <property type="term" value="P:regulation of DNA-templated transcription"/>
    <property type="evidence" value="ECO:0000318"/>
    <property type="project" value="GO_Central"/>
</dbReference>
<keyword evidence="4" id="KW-0539">Nucleus</keyword>
<evidence type="ECO:0000256" key="1">
    <source>
        <dbReference type="ARBA" id="ARBA00004123"/>
    </source>
</evidence>
<accession>A0A022Q6H8</accession>
<sequence>MASFDPFDPFVSAFSSSNSVFDLHEFKNYEENGITSTTTCTYNNFQGDGFLNFPNTKDMLMMEIETSFLNCGNDNNNNPKPPLGLLSVPDESSADNFGTKRNRNNSNIINPKNKRNSNAKKSKSAKGQWTIEEDRTLIHLVEKYGVRKWSRIAQTLKGRIGKQCRERWHNHLRPDIKKDQWTEEEDRILIEAHGEIGNKWAEIAKRLPGRTENSIKNHWNATKRRQFSRRKCRTKWPRPSSLLQNYIKSLNFDNKSSASSRNNNNNNNNINSPIIEPTNHGLGLDNASLNSVMEEGSFVQMPEFDDVVDFDFDEDRMSIGSFMDDIGDEPCFDLELPFDMPPLI</sequence>
<feature type="compositionally biased region" description="Basic residues" evidence="5">
    <location>
        <begin position="112"/>
        <end position="124"/>
    </location>
</feature>
<dbReference type="GO" id="GO:0005634">
    <property type="term" value="C:nucleus"/>
    <property type="evidence" value="ECO:0000318"/>
    <property type="project" value="GO_Central"/>
</dbReference>
<dbReference type="PANTHER" id="PTHR45614:SF285">
    <property type="entry name" value="TRANSCRIPTION FACTOR MYB98"/>
    <property type="match status" value="1"/>
</dbReference>
<feature type="compositionally biased region" description="Low complexity" evidence="5">
    <location>
        <begin position="254"/>
        <end position="272"/>
    </location>
</feature>
<dbReference type="Pfam" id="PF13921">
    <property type="entry name" value="Myb_DNA-bind_6"/>
    <property type="match status" value="1"/>
</dbReference>
<evidence type="ECO:0000256" key="2">
    <source>
        <dbReference type="ARBA" id="ARBA00022737"/>
    </source>
</evidence>
<dbReference type="CDD" id="cd00167">
    <property type="entry name" value="SANT"/>
    <property type="match status" value="2"/>
</dbReference>
<organism evidence="8 9">
    <name type="scientific">Erythranthe guttata</name>
    <name type="common">Yellow monkey flower</name>
    <name type="synonym">Mimulus guttatus</name>
    <dbReference type="NCBI Taxonomy" id="4155"/>
    <lineage>
        <taxon>Eukaryota</taxon>
        <taxon>Viridiplantae</taxon>
        <taxon>Streptophyta</taxon>
        <taxon>Embryophyta</taxon>
        <taxon>Tracheophyta</taxon>
        <taxon>Spermatophyta</taxon>
        <taxon>Magnoliopsida</taxon>
        <taxon>eudicotyledons</taxon>
        <taxon>Gunneridae</taxon>
        <taxon>Pentapetalae</taxon>
        <taxon>asterids</taxon>
        <taxon>lamiids</taxon>
        <taxon>Lamiales</taxon>
        <taxon>Phrymaceae</taxon>
        <taxon>Erythranthe</taxon>
    </lineage>
</organism>
<feature type="domain" description="HTH myb-type" evidence="7">
    <location>
        <begin position="177"/>
        <end position="227"/>
    </location>
</feature>
<feature type="domain" description="HTH myb-type" evidence="7">
    <location>
        <begin position="126"/>
        <end position="176"/>
    </location>
</feature>
<dbReference type="InterPro" id="IPR009057">
    <property type="entry name" value="Homeodomain-like_sf"/>
</dbReference>
<dbReference type="GO" id="GO:0000981">
    <property type="term" value="F:DNA-binding transcription factor activity, RNA polymerase II-specific"/>
    <property type="evidence" value="ECO:0000318"/>
    <property type="project" value="GO_Central"/>
</dbReference>
<evidence type="ECO:0000313" key="8">
    <source>
        <dbReference type="EMBL" id="EYU22120.1"/>
    </source>
</evidence>
<evidence type="ECO:0000256" key="3">
    <source>
        <dbReference type="ARBA" id="ARBA00023125"/>
    </source>
</evidence>
<dbReference type="eggNOG" id="KOG0048">
    <property type="taxonomic scope" value="Eukaryota"/>
</dbReference>
<evidence type="ECO:0000256" key="4">
    <source>
        <dbReference type="ARBA" id="ARBA00023242"/>
    </source>
</evidence>
<dbReference type="PROSITE" id="PS50090">
    <property type="entry name" value="MYB_LIKE"/>
    <property type="match status" value="2"/>
</dbReference>
<dbReference type="EMBL" id="KI632211">
    <property type="protein sequence ID" value="EYU22120.1"/>
    <property type="molecule type" value="Genomic_DNA"/>
</dbReference>
<dbReference type="SMART" id="SM00717">
    <property type="entry name" value="SANT"/>
    <property type="match status" value="2"/>
</dbReference>
<dbReference type="SUPFAM" id="SSF46689">
    <property type="entry name" value="Homeodomain-like"/>
    <property type="match status" value="1"/>
</dbReference>
<dbReference type="FunFam" id="1.10.10.60:FF:000381">
    <property type="entry name" value="Transcription factor MYB119"/>
    <property type="match status" value="1"/>
</dbReference>
<dbReference type="PANTHER" id="PTHR45614">
    <property type="entry name" value="MYB PROTEIN-RELATED"/>
    <property type="match status" value="1"/>
</dbReference>
<evidence type="ECO:0000313" key="9">
    <source>
        <dbReference type="Proteomes" id="UP000030748"/>
    </source>
</evidence>
<dbReference type="Proteomes" id="UP000030748">
    <property type="component" value="Unassembled WGS sequence"/>
</dbReference>
<dbReference type="Gene3D" id="1.10.10.60">
    <property type="entry name" value="Homeodomain-like"/>
    <property type="match status" value="2"/>
</dbReference>
<dbReference type="InterPro" id="IPR050560">
    <property type="entry name" value="MYB_TF"/>
</dbReference>
<keyword evidence="2" id="KW-0677">Repeat</keyword>
<dbReference type="PROSITE" id="PS51294">
    <property type="entry name" value="HTH_MYB"/>
    <property type="match status" value="2"/>
</dbReference>
<gene>
    <name evidence="8" type="ORF">MIMGU_mgv1a025302mg</name>
</gene>
<dbReference type="InterPro" id="IPR001005">
    <property type="entry name" value="SANT/Myb"/>
</dbReference>
<feature type="domain" description="Myb-like" evidence="6">
    <location>
        <begin position="121"/>
        <end position="172"/>
    </location>
</feature>
<dbReference type="InterPro" id="IPR017930">
    <property type="entry name" value="Myb_dom"/>
</dbReference>
<dbReference type="FunFam" id="1.10.10.60:FF:000010">
    <property type="entry name" value="Transcriptional activator Myb isoform A"/>
    <property type="match status" value="1"/>
</dbReference>
<keyword evidence="3" id="KW-0238">DNA-binding</keyword>
<proteinExistence type="predicted"/>
<dbReference type="AlphaFoldDB" id="A0A022Q6H8"/>
<dbReference type="GO" id="GO:0000978">
    <property type="term" value="F:RNA polymerase II cis-regulatory region sequence-specific DNA binding"/>
    <property type="evidence" value="ECO:0000318"/>
    <property type="project" value="GO_Central"/>
</dbReference>
<evidence type="ECO:0000259" key="7">
    <source>
        <dbReference type="PROSITE" id="PS51294"/>
    </source>
</evidence>
<feature type="region of interest" description="Disordered" evidence="5">
    <location>
        <begin position="72"/>
        <end position="128"/>
    </location>
</feature>
<protein>
    <submittedName>
        <fullName evidence="8">Uncharacterized protein</fullName>
    </submittedName>
</protein>
<feature type="domain" description="Myb-like" evidence="6">
    <location>
        <begin position="173"/>
        <end position="223"/>
    </location>
</feature>
<name>A0A022Q6H8_ERYGU</name>
<keyword evidence="9" id="KW-1185">Reference proteome</keyword>
<reference evidence="8 9" key="1">
    <citation type="journal article" date="2013" name="Proc. Natl. Acad. Sci. U.S.A.">
        <title>Fine-scale variation in meiotic recombination in Mimulus inferred from population shotgun sequencing.</title>
        <authorList>
            <person name="Hellsten U."/>
            <person name="Wright K.M."/>
            <person name="Jenkins J."/>
            <person name="Shu S."/>
            <person name="Yuan Y."/>
            <person name="Wessler S.R."/>
            <person name="Schmutz J."/>
            <person name="Willis J.H."/>
            <person name="Rokhsar D.S."/>
        </authorList>
    </citation>
    <scope>NUCLEOTIDE SEQUENCE [LARGE SCALE GENOMIC DNA]</scope>
    <source>
        <strain evidence="9">cv. DUN x IM62</strain>
    </source>
</reference>
<evidence type="ECO:0000259" key="6">
    <source>
        <dbReference type="PROSITE" id="PS50090"/>
    </source>
</evidence>
<feature type="region of interest" description="Disordered" evidence="5">
    <location>
        <begin position="254"/>
        <end position="277"/>
    </location>
</feature>
<comment type="subcellular location">
    <subcellularLocation>
        <location evidence="1">Nucleus</location>
    </subcellularLocation>
</comment>
<feature type="compositionally biased region" description="Low complexity" evidence="5">
    <location>
        <begin position="72"/>
        <end position="86"/>
    </location>
</feature>
<evidence type="ECO:0000256" key="5">
    <source>
        <dbReference type="SAM" id="MobiDB-lite"/>
    </source>
</evidence>